<protein>
    <submittedName>
        <fullName evidence="1">Uncharacterized protein</fullName>
    </submittedName>
</protein>
<keyword evidence="2" id="KW-1185">Reference proteome</keyword>
<evidence type="ECO:0000313" key="1">
    <source>
        <dbReference type="EMBL" id="KAJ8014081.1"/>
    </source>
</evidence>
<dbReference type="EMBL" id="CM055730">
    <property type="protein sequence ID" value="KAJ8014081.1"/>
    <property type="molecule type" value="Genomic_DNA"/>
</dbReference>
<name>A0ACC2HDN7_DALPE</name>
<gene>
    <name evidence="1" type="ORF">DPEC_G00036550</name>
</gene>
<evidence type="ECO:0000313" key="2">
    <source>
        <dbReference type="Proteomes" id="UP001157502"/>
    </source>
</evidence>
<comment type="caution">
    <text evidence="1">The sequence shown here is derived from an EMBL/GenBank/DDBJ whole genome shotgun (WGS) entry which is preliminary data.</text>
</comment>
<organism evidence="1 2">
    <name type="scientific">Dallia pectoralis</name>
    <name type="common">Alaska blackfish</name>
    <dbReference type="NCBI Taxonomy" id="75939"/>
    <lineage>
        <taxon>Eukaryota</taxon>
        <taxon>Metazoa</taxon>
        <taxon>Chordata</taxon>
        <taxon>Craniata</taxon>
        <taxon>Vertebrata</taxon>
        <taxon>Euteleostomi</taxon>
        <taxon>Actinopterygii</taxon>
        <taxon>Neopterygii</taxon>
        <taxon>Teleostei</taxon>
        <taxon>Protacanthopterygii</taxon>
        <taxon>Esociformes</taxon>
        <taxon>Umbridae</taxon>
        <taxon>Dallia</taxon>
    </lineage>
</organism>
<accession>A0ACC2HDN7</accession>
<reference evidence="1" key="1">
    <citation type="submission" date="2021-05" db="EMBL/GenBank/DDBJ databases">
        <authorList>
            <person name="Pan Q."/>
            <person name="Jouanno E."/>
            <person name="Zahm M."/>
            <person name="Klopp C."/>
            <person name="Cabau C."/>
            <person name="Louis A."/>
            <person name="Berthelot C."/>
            <person name="Parey E."/>
            <person name="Roest Crollius H."/>
            <person name="Montfort J."/>
            <person name="Robinson-Rechavi M."/>
            <person name="Bouchez O."/>
            <person name="Lampietro C."/>
            <person name="Lopez Roques C."/>
            <person name="Donnadieu C."/>
            <person name="Postlethwait J."/>
            <person name="Bobe J."/>
            <person name="Dillon D."/>
            <person name="Chandos A."/>
            <person name="von Hippel F."/>
            <person name="Guiguen Y."/>
        </authorList>
    </citation>
    <scope>NUCLEOTIDE SEQUENCE</scope>
    <source>
        <strain evidence="1">YG-Jan2019</strain>
    </source>
</reference>
<sequence>MLHFNERSWVAGPSHYEKNIQNTPVGTSVFQVNATDPDQGVGGSVLFSFQPPTTFFAIDGARGTVTVIRQLDYETTTAYQLTVNATDQDKTRPLSSLANLAILITDVQDMNPIFTNLPYSTNLEENVPVVRTNFSISSFVTVHL</sequence>
<dbReference type="Proteomes" id="UP001157502">
    <property type="component" value="Chromosome 3"/>
</dbReference>
<proteinExistence type="predicted"/>